<evidence type="ECO:0000313" key="1">
    <source>
        <dbReference type="EMBL" id="ETN80099.1"/>
    </source>
</evidence>
<dbReference type="CTD" id="25349448"/>
<dbReference type="Proteomes" id="UP000053676">
    <property type="component" value="Unassembled WGS sequence"/>
</dbReference>
<dbReference type="InterPro" id="IPR017379">
    <property type="entry name" value="GIPC1/2/3"/>
</dbReference>
<dbReference type="OrthoDB" id="6509831at2759"/>
<dbReference type="InterPro" id="IPR036034">
    <property type="entry name" value="PDZ_sf"/>
</dbReference>
<organism evidence="1 2">
    <name type="scientific">Necator americanus</name>
    <name type="common">Human hookworm</name>
    <dbReference type="NCBI Taxonomy" id="51031"/>
    <lineage>
        <taxon>Eukaryota</taxon>
        <taxon>Metazoa</taxon>
        <taxon>Ecdysozoa</taxon>
        <taxon>Nematoda</taxon>
        <taxon>Chromadorea</taxon>
        <taxon>Rhabditida</taxon>
        <taxon>Rhabditina</taxon>
        <taxon>Rhabditomorpha</taxon>
        <taxon>Strongyloidea</taxon>
        <taxon>Ancylostomatidae</taxon>
        <taxon>Bunostominae</taxon>
        <taxon>Necator</taxon>
    </lineage>
</organism>
<keyword evidence="2" id="KW-1185">Reference proteome</keyword>
<protein>
    <recommendedName>
        <fullName evidence="3">PDZ domain-containing protein</fullName>
    </recommendedName>
</protein>
<dbReference type="OMA" id="CTINIFK"/>
<proteinExistence type="predicted"/>
<dbReference type="SUPFAM" id="SSF50156">
    <property type="entry name" value="PDZ domain-like"/>
    <property type="match status" value="1"/>
</dbReference>
<dbReference type="PANTHER" id="PTHR12259">
    <property type="entry name" value="RGS-GAIP INTERACTING PROTEIN GIPC"/>
    <property type="match status" value="1"/>
</dbReference>
<dbReference type="AlphaFoldDB" id="W2TES5"/>
<dbReference type="STRING" id="51031.W2TES5"/>
<dbReference type="KEGG" id="nai:NECAME_09419"/>
<evidence type="ECO:0008006" key="3">
    <source>
        <dbReference type="Google" id="ProtNLM"/>
    </source>
</evidence>
<accession>W2TES5</accession>
<dbReference type="Gene3D" id="2.30.42.10">
    <property type="match status" value="1"/>
</dbReference>
<sequence>MLDSSAREYDKRDMLYYNIKHIINFPKRLSLTYSILPRKTSCTINIFKPDMDKLFGGIFEHSDMLSVLVKGQAVEVELSEIEGLFGLTAIDNGRCRLFIRRVKNDSTESRARPALDIGQLVEKNDDVLVTGMRHCEVVPNFRDIPIGNTFKMLVVSPKQSGF</sequence>
<dbReference type="PANTHER" id="PTHR12259:SF1">
    <property type="entry name" value="GH21964P"/>
    <property type="match status" value="1"/>
</dbReference>
<evidence type="ECO:0000313" key="2">
    <source>
        <dbReference type="Proteomes" id="UP000053676"/>
    </source>
</evidence>
<gene>
    <name evidence="1" type="ORF">NECAME_09419</name>
</gene>
<dbReference type="GeneID" id="25349448"/>
<reference evidence="2" key="1">
    <citation type="journal article" date="2014" name="Nat. Genet.">
        <title>Genome of the human hookworm Necator americanus.</title>
        <authorList>
            <person name="Tang Y.T."/>
            <person name="Gao X."/>
            <person name="Rosa B.A."/>
            <person name="Abubucker S."/>
            <person name="Hallsworth-Pepin K."/>
            <person name="Martin J."/>
            <person name="Tyagi R."/>
            <person name="Heizer E."/>
            <person name="Zhang X."/>
            <person name="Bhonagiri-Palsikar V."/>
            <person name="Minx P."/>
            <person name="Warren W.C."/>
            <person name="Wang Q."/>
            <person name="Zhan B."/>
            <person name="Hotez P.J."/>
            <person name="Sternberg P.W."/>
            <person name="Dougall A."/>
            <person name="Gaze S.T."/>
            <person name="Mulvenna J."/>
            <person name="Sotillo J."/>
            <person name="Ranganathan S."/>
            <person name="Rabelo E.M."/>
            <person name="Wilson R.K."/>
            <person name="Felgner P.L."/>
            <person name="Bethony J."/>
            <person name="Hawdon J.M."/>
            <person name="Gasser R.B."/>
            <person name="Loukas A."/>
            <person name="Mitreva M."/>
        </authorList>
    </citation>
    <scope>NUCLEOTIDE SEQUENCE [LARGE SCALE GENOMIC DNA]</scope>
</reference>
<dbReference type="EMBL" id="KI659224">
    <property type="protein sequence ID" value="ETN80099.1"/>
    <property type="molecule type" value="Genomic_DNA"/>
</dbReference>
<name>W2TES5_NECAM</name>